<evidence type="ECO:0000256" key="2">
    <source>
        <dbReference type="PROSITE-ProRule" id="PRU00169"/>
    </source>
</evidence>
<protein>
    <submittedName>
        <fullName evidence="5">Response regulator</fullName>
    </submittedName>
</protein>
<organism evidence="5 6">
    <name type="scientific">Falsiroseomonas oleicola</name>
    <dbReference type="NCBI Taxonomy" id="2801474"/>
    <lineage>
        <taxon>Bacteria</taxon>
        <taxon>Pseudomonadati</taxon>
        <taxon>Pseudomonadota</taxon>
        <taxon>Alphaproteobacteria</taxon>
        <taxon>Acetobacterales</taxon>
        <taxon>Roseomonadaceae</taxon>
        <taxon>Falsiroseomonas</taxon>
    </lineage>
</organism>
<keyword evidence="1 2" id="KW-0597">Phosphoprotein</keyword>
<dbReference type="Proteomes" id="UP000689967">
    <property type="component" value="Unassembled WGS sequence"/>
</dbReference>
<dbReference type="InterPro" id="IPR001789">
    <property type="entry name" value="Sig_transdc_resp-reg_receiver"/>
</dbReference>
<keyword evidence="6" id="KW-1185">Reference proteome</keyword>
<evidence type="ECO:0000313" key="5">
    <source>
        <dbReference type="EMBL" id="MBU8545890.1"/>
    </source>
</evidence>
<dbReference type="RefSeq" id="WP_216877909.1">
    <property type="nucleotide sequence ID" value="NZ_JAERQM010000006.1"/>
</dbReference>
<feature type="compositionally biased region" description="Low complexity" evidence="3">
    <location>
        <begin position="146"/>
        <end position="157"/>
    </location>
</feature>
<name>A0ABS6HF31_9PROT</name>
<evidence type="ECO:0000256" key="3">
    <source>
        <dbReference type="SAM" id="MobiDB-lite"/>
    </source>
</evidence>
<accession>A0ABS6HF31</accession>
<dbReference type="InterPro" id="IPR050595">
    <property type="entry name" value="Bact_response_regulator"/>
</dbReference>
<proteinExistence type="predicted"/>
<dbReference type="PANTHER" id="PTHR44591">
    <property type="entry name" value="STRESS RESPONSE REGULATOR PROTEIN 1"/>
    <property type="match status" value="1"/>
</dbReference>
<dbReference type="PROSITE" id="PS50110">
    <property type="entry name" value="RESPONSE_REGULATORY"/>
    <property type="match status" value="1"/>
</dbReference>
<comment type="caution">
    <text evidence="5">The sequence shown here is derived from an EMBL/GenBank/DDBJ whole genome shotgun (WGS) entry which is preliminary data.</text>
</comment>
<feature type="domain" description="Response regulatory" evidence="4">
    <location>
        <begin position="25"/>
        <end position="143"/>
    </location>
</feature>
<evidence type="ECO:0000256" key="1">
    <source>
        <dbReference type="ARBA" id="ARBA00022553"/>
    </source>
</evidence>
<dbReference type="CDD" id="cd00156">
    <property type="entry name" value="REC"/>
    <property type="match status" value="1"/>
</dbReference>
<evidence type="ECO:0000259" key="4">
    <source>
        <dbReference type="PROSITE" id="PS50110"/>
    </source>
</evidence>
<dbReference type="Pfam" id="PF00072">
    <property type="entry name" value="Response_reg"/>
    <property type="match status" value="1"/>
</dbReference>
<dbReference type="EMBL" id="JAERQM010000006">
    <property type="protein sequence ID" value="MBU8545890.1"/>
    <property type="molecule type" value="Genomic_DNA"/>
</dbReference>
<sequence length="431" mass="44759">MNMPISLGSAHSPAMLRLQSLARLSVLLVDDEVEVLEELAGALGRRGLDVLSAGSAEAALAVLRGRPDVATLVSDIRMPGMDGLALAEAALRGRAEAEALEVVLVTGYASSAHGMAAARLGAFGVIQKPMRGADLARMVQEALARAGQRRGAVAQPGRPRRRASGEAPPSPGWTAPGWTARAAGPPLPQRPTAAAGLPPIAARVDAPIPARPATAPRLDPSQDAEALLHRLARHLDAAGNGIEAIARDLRGPLGDLLRDAPRAKEAAGAPRGLLALLDDLMDIAALEAGSRRQHPAPISAHGLLDAVALRLSAMGLRCGRRIILQPDADPAFLLDSPRLVRAMALLAGLAIGPKSTMAMADLSIDAGAGQARLDLLIRPAETDLPAWPKTPAESRLPIAIARHLVTLQGGRLDAWPLPEGGLRARMLIRGG</sequence>
<reference evidence="5 6" key="1">
    <citation type="submission" date="2021-01" db="EMBL/GenBank/DDBJ databases">
        <title>Roseomonas sp. nov, a bacterium isolated from an oil production mixture in Yumen Oilfield.</title>
        <authorList>
            <person name="Wu D."/>
        </authorList>
    </citation>
    <scope>NUCLEOTIDE SEQUENCE [LARGE SCALE GENOMIC DNA]</scope>
    <source>
        <strain evidence="5 6">ROY-5-3</strain>
    </source>
</reference>
<dbReference type="PANTHER" id="PTHR44591:SF25">
    <property type="entry name" value="CHEMOTAXIS TWO-COMPONENT RESPONSE REGULATOR"/>
    <property type="match status" value="1"/>
</dbReference>
<evidence type="ECO:0000313" key="6">
    <source>
        <dbReference type="Proteomes" id="UP000689967"/>
    </source>
</evidence>
<dbReference type="SMART" id="SM00448">
    <property type="entry name" value="REC"/>
    <property type="match status" value="1"/>
</dbReference>
<feature type="modified residue" description="4-aspartylphosphate" evidence="2">
    <location>
        <position position="75"/>
    </location>
</feature>
<feature type="region of interest" description="Disordered" evidence="3">
    <location>
        <begin position="146"/>
        <end position="194"/>
    </location>
</feature>
<gene>
    <name evidence="5" type="ORF">JJQ90_19360</name>
</gene>